<dbReference type="PANTHER" id="PTHR15454">
    <property type="entry name" value="NISCHARIN RELATED"/>
    <property type="match status" value="1"/>
</dbReference>
<keyword evidence="6" id="KW-0143">Chaperone</keyword>
<accession>M2RHB2</accession>
<dbReference type="InterPro" id="IPR001611">
    <property type="entry name" value="Leu-rich_rpt"/>
</dbReference>
<dbReference type="SMART" id="SM01052">
    <property type="entry name" value="CAP_GLY"/>
    <property type="match status" value="1"/>
</dbReference>
<keyword evidence="10" id="KW-1185">Reference proteome</keyword>
<dbReference type="PROSITE" id="PS50245">
    <property type="entry name" value="CAP_GLY_2"/>
    <property type="match status" value="1"/>
</dbReference>
<dbReference type="AlphaFoldDB" id="M2RHB2"/>
<organism evidence="9 10">
    <name type="scientific">Ceriporiopsis subvermispora (strain B)</name>
    <name type="common">White-rot fungus</name>
    <name type="synonym">Gelatoporia subvermispora</name>
    <dbReference type="NCBI Taxonomy" id="914234"/>
    <lineage>
        <taxon>Eukaryota</taxon>
        <taxon>Fungi</taxon>
        <taxon>Dikarya</taxon>
        <taxon>Basidiomycota</taxon>
        <taxon>Agaricomycotina</taxon>
        <taxon>Agaricomycetes</taxon>
        <taxon>Polyporales</taxon>
        <taxon>Gelatoporiaceae</taxon>
        <taxon>Gelatoporia</taxon>
    </lineage>
</organism>
<dbReference type="STRING" id="914234.M2RHB2"/>
<dbReference type="FunFam" id="2.30.30.190:FF:000016">
    <property type="entry name" value="Tubulin-folding cofactor E"/>
    <property type="match status" value="1"/>
</dbReference>
<name>M2RHB2_CERS8</name>
<proteinExistence type="inferred from homology"/>
<dbReference type="InterPro" id="IPR003591">
    <property type="entry name" value="Leu-rich_rpt_typical-subtyp"/>
</dbReference>
<dbReference type="InterPro" id="IPR036859">
    <property type="entry name" value="CAP-Gly_dom_sf"/>
</dbReference>
<evidence type="ECO:0000256" key="2">
    <source>
        <dbReference type="ARBA" id="ARBA00006286"/>
    </source>
</evidence>
<evidence type="ECO:0000313" key="10">
    <source>
        <dbReference type="Proteomes" id="UP000016930"/>
    </source>
</evidence>
<dbReference type="PROSITE" id="PS51450">
    <property type="entry name" value="LRR"/>
    <property type="match status" value="1"/>
</dbReference>
<dbReference type="InterPro" id="IPR032675">
    <property type="entry name" value="LRR_dom_sf"/>
</dbReference>
<sequence length="539" mass="59616">MEQTHIPPVGTRLIHSGHIGTVQFVGAVDGTRGMWLGVEWDDPTRGKHDGIKDGKRYFTCRVPNSGSFIRPSSSVSYGTTFMTALTSKYIESVHGGAMEKVILGSSGGAIEVEAVGLDKIRNKLSRLERLREVSLDNEGVSSADEPGVVQRTCSNIRGLDLSRNLLPTWDVVALITRELPRLERLALNQNRLSRFKNSDLASTAFGSLVELQLNATLTSWEDALYAMMFMPELRVLELGYNRLCNLSCIGNTHRPSPEACLEELNLDSNELNRWSELCRALRSFTALQRLVLTSNAIEEIGPPDGPQDALGSLKHLALSFNRLTRWRDIDALPLWCPQLQSLTLCGNPLAEGPVTGKHARQFVIARIATLQRLDGASISAKERADSELFYLSHVAQHGPADDAARCREHPRWKELCLKHGAPDVPAPGARTRQDKLSSRLIQINIYTCPASPLAGPAGATRDAPVRSLQVLPSMSGRAFRAKVAKTLGIPRTQHTRVRLWLRMPDGHLVEMESGDDMRDLDWWGVDDGTDILLYVDKSQ</sequence>
<evidence type="ECO:0000256" key="6">
    <source>
        <dbReference type="ARBA" id="ARBA00023186"/>
    </source>
</evidence>
<protein>
    <recommendedName>
        <fullName evidence="8">CAP-Gly domain-containing protein</fullName>
    </recommendedName>
</protein>
<gene>
    <name evidence="9" type="ORF">CERSUDRAFT_113365</name>
</gene>
<dbReference type="Proteomes" id="UP000016930">
    <property type="component" value="Unassembled WGS sequence"/>
</dbReference>
<dbReference type="Gene3D" id="2.30.30.190">
    <property type="entry name" value="CAP Gly-rich-like domain"/>
    <property type="match status" value="1"/>
</dbReference>
<dbReference type="SMART" id="SM00369">
    <property type="entry name" value="LRR_TYP"/>
    <property type="match status" value="4"/>
</dbReference>
<dbReference type="Pfam" id="PF01302">
    <property type="entry name" value="CAP_GLY"/>
    <property type="match status" value="1"/>
</dbReference>
<dbReference type="SUPFAM" id="SSF74924">
    <property type="entry name" value="Cap-Gly domain"/>
    <property type="match status" value="1"/>
</dbReference>
<comment type="subcellular location">
    <subcellularLocation>
        <location evidence="1">Cytoplasm</location>
    </subcellularLocation>
</comment>
<dbReference type="InterPro" id="IPR000938">
    <property type="entry name" value="CAP-Gly_domain"/>
</dbReference>
<evidence type="ECO:0000256" key="1">
    <source>
        <dbReference type="ARBA" id="ARBA00004496"/>
    </source>
</evidence>
<evidence type="ECO:0000256" key="5">
    <source>
        <dbReference type="ARBA" id="ARBA00022737"/>
    </source>
</evidence>
<keyword evidence="3" id="KW-0963">Cytoplasm</keyword>
<dbReference type="EMBL" id="KB445795">
    <property type="protein sequence ID" value="EMD38216.1"/>
    <property type="molecule type" value="Genomic_DNA"/>
</dbReference>
<comment type="similarity">
    <text evidence="2">Belongs to the TBCE family.</text>
</comment>
<dbReference type="Gene3D" id="3.80.10.10">
    <property type="entry name" value="Ribonuclease Inhibitor"/>
    <property type="match status" value="2"/>
</dbReference>
<evidence type="ECO:0000313" key="9">
    <source>
        <dbReference type="EMBL" id="EMD38216.1"/>
    </source>
</evidence>
<evidence type="ECO:0000256" key="4">
    <source>
        <dbReference type="ARBA" id="ARBA00022614"/>
    </source>
</evidence>
<reference evidence="9 10" key="1">
    <citation type="journal article" date="2012" name="Proc. Natl. Acad. Sci. U.S.A.">
        <title>Comparative genomics of Ceriporiopsis subvermispora and Phanerochaete chrysosporium provide insight into selective ligninolysis.</title>
        <authorList>
            <person name="Fernandez-Fueyo E."/>
            <person name="Ruiz-Duenas F.J."/>
            <person name="Ferreira P."/>
            <person name="Floudas D."/>
            <person name="Hibbett D.S."/>
            <person name="Canessa P."/>
            <person name="Larrondo L.F."/>
            <person name="James T.Y."/>
            <person name="Seelenfreund D."/>
            <person name="Lobos S."/>
            <person name="Polanco R."/>
            <person name="Tello M."/>
            <person name="Honda Y."/>
            <person name="Watanabe T."/>
            <person name="Watanabe T."/>
            <person name="Ryu J.S."/>
            <person name="Kubicek C.P."/>
            <person name="Schmoll M."/>
            <person name="Gaskell J."/>
            <person name="Hammel K.E."/>
            <person name="St John F.J."/>
            <person name="Vanden Wymelenberg A."/>
            <person name="Sabat G."/>
            <person name="Splinter BonDurant S."/>
            <person name="Syed K."/>
            <person name="Yadav J.S."/>
            <person name="Doddapaneni H."/>
            <person name="Subramanian V."/>
            <person name="Lavin J.L."/>
            <person name="Oguiza J.A."/>
            <person name="Perez G."/>
            <person name="Pisabarro A.G."/>
            <person name="Ramirez L."/>
            <person name="Santoyo F."/>
            <person name="Master E."/>
            <person name="Coutinho P.M."/>
            <person name="Henrissat B."/>
            <person name="Lombard V."/>
            <person name="Magnuson J.K."/>
            <person name="Kuees U."/>
            <person name="Hori C."/>
            <person name="Igarashi K."/>
            <person name="Samejima M."/>
            <person name="Held B.W."/>
            <person name="Barry K.W."/>
            <person name="LaButti K.M."/>
            <person name="Lapidus A."/>
            <person name="Lindquist E.A."/>
            <person name="Lucas S.M."/>
            <person name="Riley R."/>
            <person name="Salamov A.A."/>
            <person name="Hoffmeister D."/>
            <person name="Schwenk D."/>
            <person name="Hadar Y."/>
            <person name="Yarden O."/>
            <person name="de Vries R.P."/>
            <person name="Wiebenga A."/>
            <person name="Stenlid J."/>
            <person name="Eastwood D."/>
            <person name="Grigoriev I.V."/>
            <person name="Berka R.M."/>
            <person name="Blanchette R.A."/>
            <person name="Kersten P."/>
            <person name="Martinez A.T."/>
            <person name="Vicuna R."/>
            <person name="Cullen D."/>
        </authorList>
    </citation>
    <scope>NUCLEOTIDE SEQUENCE [LARGE SCALE GENOMIC DNA]</scope>
    <source>
        <strain evidence="9 10">B</strain>
    </source>
</reference>
<dbReference type="HOGENOM" id="CLU_017716_5_1_1"/>
<feature type="domain" description="CAP-Gly" evidence="8">
    <location>
        <begin position="26"/>
        <end position="70"/>
    </location>
</feature>
<evidence type="ECO:0000256" key="3">
    <source>
        <dbReference type="ARBA" id="ARBA00022490"/>
    </source>
</evidence>
<keyword evidence="4" id="KW-0433">Leucine-rich repeat</keyword>
<dbReference type="PANTHER" id="PTHR15454:SF56">
    <property type="entry name" value="PROTEIN PHOSPHATASE 1 REGULATORY SUBUNIT 7-RELATED"/>
    <property type="match status" value="1"/>
</dbReference>
<evidence type="ECO:0000256" key="7">
    <source>
        <dbReference type="ARBA" id="ARBA00026055"/>
    </source>
</evidence>
<keyword evidence="5" id="KW-0677">Repeat</keyword>
<comment type="subunit">
    <text evidence="7">Supercomplex made of cofactors A to E. Cofactors A and D function by capturing and stabilizing tubulin in a quasi-native conformation. Cofactor E binds to the cofactor D-tubulin complex; interaction with cofactor C then causes the release of tubulin polypeptides that are committed to the native state.</text>
</comment>
<dbReference type="SUPFAM" id="SSF52058">
    <property type="entry name" value="L domain-like"/>
    <property type="match status" value="1"/>
</dbReference>
<dbReference type="GO" id="GO:0005737">
    <property type="term" value="C:cytoplasm"/>
    <property type="evidence" value="ECO:0007669"/>
    <property type="project" value="UniProtKB-SubCell"/>
</dbReference>
<dbReference type="OrthoDB" id="5273213at2759"/>
<dbReference type="Gene3D" id="3.10.20.90">
    <property type="entry name" value="Phosphatidylinositol 3-kinase Catalytic Subunit, Chain A, domain 1"/>
    <property type="match status" value="1"/>
</dbReference>
<evidence type="ECO:0000259" key="8">
    <source>
        <dbReference type="PROSITE" id="PS50245"/>
    </source>
</evidence>